<name>A0ABV8V1I3_9GAMM</name>
<protein>
    <submittedName>
        <fullName evidence="3">DUF3365 domain-containing protein</fullName>
    </submittedName>
</protein>
<reference evidence="4" key="1">
    <citation type="journal article" date="2019" name="Int. J. Syst. Evol. Microbiol.">
        <title>The Global Catalogue of Microorganisms (GCM) 10K type strain sequencing project: providing services to taxonomists for standard genome sequencing and annotation.</title>
        <authorList>
            <consortium name="The Broad Institute Genomics Platform"/>
            <consortium name="The Broad Institute Genome Sequencing Center for Infectious Disease"/>
            <person name="Wu L."/>
            <person name="Ma J."/>
        </authorList>
    </citation>
    <scope>NUCLEOTIDE SEQUENCE [LARGE SCALE GENOMIC DNA]</scope>
    <source>
        <strain evidence="4">CECT 8570</strain>
    </source>
</reference>
<evidence type="ECO:0000313" key="3">
    <source>
        <dbReference type="EMBL" id="MFC4360864.1"/>
    </source>
</evidence>
<dbReference type="Pfam" id="PF11845">
    <property type="entry name" value="Tll0287-like"/>
    <property type="match status" value="1"/>
</dbReference>
<sequence length="184" mass="20144">MNKQLLIASLAFASLSSGIAHAEITPQRMADAIYAVIASDRAVYTTQVVNRLQNEDEVITADEHWKEESALPLPAQMLRMGAEGVAKQNAGFTYALLSEWPINSQNSPKTPMEAQGLTFVRTNLGKNFYGTEELGGKKYFTAVYADMAVSEACTKCHNDHIDSPKTDFKLGDIMGGVVMRIPLD</sequence>
<evidence type="ECO:0000256" key="1">
    <source>
        <dbReference type="SAM" id="SignalP"/>
    </source>
</evidence>
<feature type="signal peptide" evidence="1">
    <location>
        <begin position="1"/>
        <end position="22"/>
    </location>
</feature>
<evidence type="ECO:0000313" key="4">
    <source>
        <dbReference type="Proteomes" id="UP001595840"/>
    </source>
</evidence>
<keyword evidence="1" id="KW-0732">Signal</keyword>
<keyword evidence="4" id="KW-1185">Reference proteome</keyword>
<dbReference type="RefSeq" id="WP_290264792.1">
    <property type="nucleotide sequence ID" value="NZ_JAUFQG010000006.1"/>
</dbReference>
<gene>
    <name evidence="3" type="ORF">ACFOX3_01050</name>
</gene>
<feature type="domain" description="Tll0287-like" evidence="2">
    <location>
        <begin position="27"/>
        <end position="182"/>
    </location>
</feature>
<organism evidence="3 4">
    <name type="scientific">Simiduia curdlanivorans</name>
    <dbReference type="NCBI Taxonomy" id="1492769"/>
    <lineage>
        <taxon>Bacteria</taxon>
        <taxon>Pseudomonadati</taxon>
        <taxon>Pseudomonadota</taxon>
        <taxon>Gammaproteobacteria</taxon>
        <taxon>Cellvibrionales</taxon>
        <taxon>Cellvibrionaceae</taxon>
        <taxon>Simiduia</taxon>
    </lineage>
</organism>
<feature type="chain" id="PRO_5046320558" evidence="1">
    <location>
        <begin position="23"/>
        <end position="184"/>
    </location>
</feature>
<proteinExistence type="predicted"/>
<evidence type="ECO:0000259" key="2">
    <source>
        <dbReference type="Pfam" id="PF11845"/>
    </source>
</evidence>
<dbReference type="EMBL" id="JBHSCX010000001">
    <property type="protein sequence ID" value="MFC4360864.1"/>
    <property type="molecule type" value="Genomic_DNA"/>
</dbReference>
<comment type="caution">
    <text evidence="3">The sequence shown here is derived from an EMBL/GenBank/DDBJ whole genome shotgun (WGS) entry which is preliminary data.</text>
</comment>
<dbReference type="Proteomes" id="UP001595840">
    <property type="component" value="Unassembled WGS sequence"/>
</dbReference>
<accession>A0ABV8V1I3</accession>
<dbReference type="InterPro" id="IPR021796">
    <property type="entry name" value="Tll0287-like_dom"/>
</dbReference>